<gene>
    <name evidence="1" type="ORF">FHX72_002720</name>
</gene>
<evidence type="ECO:0000313" key="2">
    <source>
        <dbReference type="Proteomes" id="UP000545286"/>
    </source>
</evidence>
<name>A0A7W4UQZ4_9MICO</name>
<dbReference type="RefSeq" id="WP_082775239.1">
    <property type="nucleotide sequence ID" value="NZ_CZJS01000091.1"/>
</dbReference>
<dbReference type="Pfam" id="PF13692">
    <property type="entry name" value="Glyco_trans_1_4"/>
    <property type="match status" value="1"/>
</dbReference>
<protein>
    <submittedName>
        <fullName evidence="1">Glycosyltransferase involved in cell wall biosynthesis</fullName>
    </submittedName>
</protein>
<keyword evidence="2" id="KW-1185">Reference proteome</keyword>
<dbReference type="Proteomes" id="UP000545286">
    <property type="component" value="Unassembled WGS sequence"/>
</dbReference>
<dbReference type="AlphaFoldDB" id="A0A7W4UQZ4"/>
<dbReference type="Gene3D" id="3.40.50.2000">
    <property type="entry name" value="Glycogen Phosphorylase B"/>
    <property type="match status" value="1"/>
</dbReference>
<dbReference type="GO" id="GO:0016740">
    <property type="term" value="F:transferase activity"/>
    <property type="evidence" value="ECO:0007669"/>
    <property type="project" value="UniProtKB-KW"/>
</dbReference>
<sequence>MKMLYVVESTPTIDARTGDGSSLIPYQVALALPSHVDLEIISFSGVNTVDGTLRARAERIHELPQRGLRDAQMLSLLARESVGAALRMTAQSRKLVRERSRAADATLVHGPHLLPLLDAVVGPCVYQSVDPWSFRLEMEAAAVRGPRAFYRRRLASARLARERALAPHIALATVGRADAERWQAELDRDVTAVPNGVSAGPEAGERQVGRPELPTLSFTGSLDYAPNIESATRLVREIAPVVWAAEPAARILIAGRNPVDEVLALASERVEVRANVPSMAEVYEASDVAVFADVSGLGIRNSVSEALAAGTRVIATPVAAREQPHHPLLTVVDDAAAFAGRTLEELRLARSSQRPERASATGAPMRSWQDAAGEYLALLEAAAR</sequence>
<comment type="caution">
    <text evidence="1">The sequence shown here is derived from an EMBL/GenBank/DDBJ whole genome shotgun (WGS) entry which is preliminary data.</text>
</comment>
<reference evidence="1 2" key="1">
    <citation type="submission" date="2020-08" db="EMBL/GenBank/DDBJ databases">
        <title>Sequencing the genomes of 1000 actinobacteria strains.</title>
        <authorList>
            <person name="Klenk H.-P."/>
        </authorList>
    </citation>
    <scope>NUCLEOTIDE SEQUENCE [LARGE SCALE GENOMIC DNA]</scope>
    <source>
        <strain evidence="1 2">DSM 20419</strain>
    </source>
</reference>
<dbReference type="EMBL" id="JACHWJ010000004">
    <property type="protein sequence ID" value="MBB2958574.1"/>
    <property type="molecule type" value="Genomic_DNA"/>
</dbReference>
<proteinExistence type="predicted"/>
<organism evidence="1 2">
    <name type="scientific">Pseudoclavibacter helvolus</name>
    <dbReference type="NCBI Taxonomy" id="255205"/>
    <lineage>
        <taxon>Bacteria</taxon>
        <taxon>Bacillati</taxon>
        <taxon>Actinomycetota</taxon>
        <taxon>Actinomycetes</taxon>
        <taxon>Micrococcales</taxon>
        <taxon>Microbacteriaceae</taxon>
        <taxon>Pseudoclavibacter</taxon>
    </lineage>
</organism>
<accession>A0A7W4UQZ4</accession>
<keyword evidence="1" id="KW-0808">Transferase</keyword>
<evidence type="ECO:0000313" key="1">
    <source>
        <dbReference type="EMBL" id="MBB2958574.1"/>
    </source>
</evidence>
<dbReference type="SUPFAM" id="SSF53756">
    <property type="entry name" value="UDP-Glycosyltransferase/glycogen phosphorylase"/>
    <property type="match status" value="1"/>
</dbReference>
<dbReference type="OrthoDB" id="5142720at2"/>